<dbReference type="PANTHER" id="PTHR36845">
    <property type="entry name" value="HYDROLASE, PUTATIVE (AFU_ORTHOLOGUE AFUA_7G05090)-RELATED"/>
    <property type="match status" value="1"/>
</dbReference>
<gene>
    <name evidence="3" type="primary">ugl</name>
    <name evidence="3" type="ORF">NCTC10343_02345</name>
</gene>
<dbReference type="PANTHER" id="PTHR36845:SF1">
    <property type="entry name" value="HYDROLASE, PUTATIVE (AFU_ORTHOLOGUE AFUA_7G05090)-RELATED"/>
    <property type="match status" value="1"/>
</dbReference>
<sequence length="380" mass="42449">MTKSEAWLEQSWELALDKTLALAARLGDAFPHVAEGGRYDNREEAWWTAGFYPGLLWLAHRARPDWESAKIAQRCEARLEKILYNSEAVDHDLGFIWLLSGVAAHRLTGDSESRRRGLLAANLLAARFNVNGRFIRAWNFHSKDMDTRGVAIIDSMMNLPLLYWASEESADPRFAALAVQHADTVAREFVRSDGSIAHVVEFDPEIGKKVAEHGGQGFAPGSAWARGTSWALYGFTLSYGYTRDSRYLKVAENTADFFLSQLGDACLPVWDFRAEEGHREAWDSSAAAIAASGLLELAKYSARAEQFTKAAESILQGLHHTCTAWGEEHEGLLMNGTVHYPEQKHINVPIIYGDYFFVEALAKLRGEEGLFSVEGKKYSE</sequence>
<accession>A0A378XZG0</accession>
<dbReference type="Proteomes" id="UP000254400">
    <property type="component" value="Unassembled WGS sequence"/>
</dbReference>
<dbReference type="InterPro" id="IPR008928">
    <property type="entry name" value="6-hairpin_glycosidase_sf"/>
</dbReference>
<evidence type="ECO:0000256" key="1">
    <source>
        <dbReference type="ARBA" id="ARBA00022801"/>
    </source>
</evidence>
<dbReference type="RefSeq" id="WP_016821126.1">
    <property type="nucleotide sequence ID" value="NZ_CP025957.1"/>
</dbReference>
<comment type="similarity">
    <text evidence="2">Belongs to the glycosyl hydrolase 88 family.</text>
</comment>
<dbReference type="EMBL" id="UGSC01000001">
    <property type="protein sequence ID" value="SUA69487.1"/>
    <property type="molecule type" value="Genomic_DNA"/>
</dbReference>
<evidence type="ECO:0000313" key="4">
    <source>
        <dbReference type="Proteomes" id="UP000254400"/>
    </source>
</evidence>
<keyword evidence="1 3" id="KW-0378">Hydrolase</keyword>
<reference evidence="3 4" key="1">
    <citation type="submission" date="2018-06" db="EMBL/GenBank/DDBJ databases">
        <authorList>
            <consortium name="Pathogen Informatics"/>
            <person name="Doyle S."/>
        </authorList>
    </citation>
    <scope>NUCLEOTIDE SEQUENCE [LARGE SCALE GENOMIC DNA]</scope>
    <source>
        <strain evidence="3 4">NCTC10343</strain>
    </source>
</reference>
<dbReference type="InterPro" id="IPR052369">
    <property type="entry name" value="UG_Glycosaminoglycan_Hydrolase"/>
</dbReference>
<dbReference type="GO" id="GO:0052757">
    <property type="term" value="F:chondroitin hydrolase activity"/>
    <property type="evidence" value="ECO:0007669"/>
    <property type="project" value="TreeGrafter"/>
</dbReference>
<name>A0A378XZG0_PAEPO</name>
<organism evidence="3 4">
    <name type="scientific">Paenibacillus polymyxa</name>
    <name type="common">Bacillus polymyxa</name>
    <dbReference type="NCBI Taxonomy" id="1406"/>
    <lineage>
        <taxon>Bacteria</taxon>
        <taxon>Bacillati</taxon>
        <taxon>Bacillota</taxon>
        <taxon>Bacilli</taxon>
        <taxon>Bacillales</taxon>
        <taxon>Paenibacillaceae</taxon>
        <taxon>Paenibacillus</taxon>
    </lineage>
</organism>
<dbReference type="SUPFAM" id="SSF48208">
    <property type="entry name" value="Six-hairpin glycosidases"/>
    <property type="match status" value="1"/>
</dbReference>
<proteinExistence type="inferred from homology"/>
<evidence type="ECO:0000256" key="2">
    <source>
        <dbReference type="ARBA" id="ARBA00038358"/>
    </source>
</evidence>
<dbReference type="Gene3D" id="1.50.10.10">
    <property type="match status" value="1"/>
</dbReference>
<dbReference type="InterPro" id="IPR012341">
    <property type="entry name" value="6hp_glycosidase-like_sf"/>
</dbReference>
<dbReference type="GO" id="GO:0000272">
    <property type="term" value="P:polysaccharide catabolic process"/>
    <property type="evidence" value="ECO:0007669"/>
    <property type="project" value="TreeGrafter"/>
</dbReference>
<dbReference type="GeneID" id="93345746"/>
<dbReference type="EC" id="3.2.1.-" evidence="3"/>
<evidence type="ECO:0000313" key="3">
    <source>
        <dbReference type="EMBL" id="SUA69487.1"/>
    </source>
</evidence>
<dbReference type="AlphaFoldDB" id="A0A378XZG0"/>
<protein>
    <submittedName>
        <fullName evidence="3">Unsaturated glucuronyl hydrolase</fullName>
        <ecNumber evidence="3">3.2.1.-</ecNumber>
        <ecNumber evidence="3">3.2.1.179</ecNumber>
    </submittedName>
</protein>
<dbReference type="EC" id="3.2.1.179" evidence="3"/>
<keyword evidence="3" id="KW-0326">Glycosidase</keyword>